<dbReference type="Proteomes" id="UP000789901">
    <property type="component" value="Unassembled WGS sequence"/>
</dbReference>
<evidence type="ECO:0000313" key="2">
    <source>
        <dbReference type="EMBL" id="CAG8747051.1"/>
    </source>
</evidence>
<proteinExistence type="predicted"/>
<evidence type="ECO:0000256" key="1">
    <source>
        <dbReference type="SAM" id="MobiDB-lite"/>
    </source>
</evidence>
<sequence length="171" mass="19219">MNNQVPESTETNNASGCLYVDIITSAQNNKVTNDATKLAEIEEIVDLASHIKENDSTNLIAEEEVLEEKNAESDPGVVLENLIDDYLEVIKVDQKKEMKRKNVPVGSGEVVDDKPEYDKQDKEKEKKSNCRHTVFEKSFDGLDKILEVEPINARALVNKENKEKSVNETQA</sequence>
<organism evidence="2 3">
    <name type="scientific">Gigaspora margarita</name>
    <dbReference type="NCBI Taxonomy" id="4874"/>
    <lineage>
        <taxon>Eukaryota</taxon>
        <taxon>Fungi</taxon>
        <taxon>Fungi incertae sedis</taxon>
        <taxon>Mucoromycota</taxon>
        <taxon>Glomeromycotina</taxon>
        <taxon>Glomeromycetes</taxon>
        <taxon>Diversisporales</taxon>
        <taxon>Gigasporaceae</taxon>
        <taxon>Gigaspora</taxon>
    </lineage>
</organism>
<keyword evidence="3" id="KW-1185">Reference proteome</keyword>
<feature type="compositionally biased region" description="Basic and acidic residues" evidence="1">
    <location>
        <begin position="111"/>
        <end position="129"/>
    </location>
</feature>
<comment type="caution">
    <text evidence="2">The sequence shown here is derived from an EMBL/GenBank/DDBJ whole genome shotgun (WGS) entry which is preliminary data.</text>
</comment>
<reference evidence="2 3" key="1">
    <citation type="submission" date="2021-06" db="EMBL/GenBank/DDBJ databases">
        <authorList>
            <person name="Kallberg Y."/>
            <person name="Tangrot J."/>
            <person name="Rosling A."/>
        </authorList>
    </citation>
    <scope>NUCLEOTIDE SEQUENCE [LARGE SCALE GENOMIC DNA]</scope>
    <source>
        <strain evidence="2 3">120-4 pot B 10/14</strain>
    </source>
</reference>
<dbReference type="EMBL" id="CAJVQB010011344">
    <property type="protein sequence ID" value="CAG8747051.1"/>
    <property type="molecule type" value="Genomic_DNA"/>
</dbReference>
<name>A0ABN7V9G2_GIGMA</name>
<evidence type="ECO:0000313" key="3">
    <source>
        <dbReference type="Proteomes" id="UP000789901"/>
    </source>
</evidence>
<accession>A0ABN7V9G2</accession>
<protein>
    <submittedName>
        <fullName evidence="2">10376_t:CDS:1</fullName>
    </submittedName>
</protein>
<feature type="region of interest" description="Disordered" evidence="1">
    <location>
        <begin position="101"/>
        <end position="129"/>
    </location>
</feature>
<gene>
    <name evidence="2" type="ORF">GMARGA_LOCUS15990</name>
</gene>